<dbReference type="EMBL" id="GBRH01232173">
    <property type="protein sequence ID" value="JAD65722.1"/>
    <property type="molecule type" value="Transcribed_RNA"/>
</dbReference>
<reference evidence="1" key="1">
    <citation type="submission" date="2014-09" db="EMBL/GenBank/DDBJ databases">
        <authorList>
            <person name="Magalhaes I.L.F."/>
            <person name="Oliveira U."/>
            <person name="Santos F.R."/>
            <person name="Vidigal T.H.D.A."/>
            <person name="Brescovit A.D."/>
            <person name="Santos A.J."/>
        </authorList>
    </citation>
    <scope>NUCLEOTIDE SEQUENCE</scope>
    <source>
        <tissue evidence="1">Shoot tissue taken approximately 20 cm above the soil surface</tissue>
    </source>
</reference>
<sequence>MQINGLDNTTGETVTIIFVKKHSTHIK</sequence>
<protein>
    <submittedName>
        <fullName evidence="1">Uncharacterized protein</fullName>
    </submittedName>
</protein>
<accession>A0A0A9C2F6</accession>
<evidence type="ECO:0000313" key="1">
    <source>
        <dbReference type="EMBL" id="JAD65722.1"/>
    </source>
</evidence>
<name>A0A0A9C2F6_ARUDO</name>
<organism evidence="1">
    <name type="scientific">Arundo donax</name>
    <name type="common">Giant reed</name>
    <name type="synonym">Donax arundinaceus</name>
    <dbReference type="NCBI Taxonomy" id="35708"/>
    <lineage>
        <taxon>Eukaryota</taxon>
        <taxon>Viridiplantae</taxon>
        <taxon>Streptophyta</taxon>
        <taxon>Embryophyta</taxon>
        <taxon>Tracheophyta</taxon>
        <taxon>Spermatophyta</taxon>
        <taxon>Magnoliopsida</taxon>
        <taxon>Liliopsida</taxon>
        <taxon>Poales</taxon>
        <taxon>Poaceae</taxon>
        <taxon>PACMAD clade</taxon>
        <taxon>Arundinoideae</taxon>
        <taxon>Arundineae</taxon>
        <taxon>Arundo</taxon>
    </lineage>
</organism>
<dbReference type="AlphaFoldDB" id="A0A0A9C2F6"/>
<proteinExistence type="predicted"/>
<reference evidence="1" key="2">
    <citation type="journal article" date="2015" name="Data Brief">
        <title>Shoot transcriptome of the giant reed, Arundo donax.</title>
        <authorList>
            <person name="Barrero R.A."/>
            <person name="Guerrero F.D."/>
            <person name="Moolhuijzen P."/>
            <person name="Goolsby J.A."/>
            <person name="Tidwell J."/>
            <person name="Bellgard S.E."/>
            <person name="Bellgard M.I."/>
        </authorList>
    </citation>
    <scope>NUCLEOTIDE SEQUENCE</scope>
    <source>
        <tissue evidence="1">Shoot tissue taken approximately 20 cm above the soil surface</tissue>
    </source>
</reference>